<evidence type="ECO:0000313" key="1">
    <source>
        <dbReference type="EMBL" id="GAA1965927.1"/>
    </source>
</evidence>
<sequence>MRLEYIYDPWQAEVAHRIAELRAASRRTRVVDTEKNHRWGFGKRRGSSRRAA</sequence>
<dbReference type="EMBL" id="BAAANN010000016">
    <property type="protein sequence ID" value="GAA1965927.1"/>
    <property type="molecule type" value="Genomic_DNA"/>
</dbReference>
<accession>A0ABP5CPA7</accession>
<evidence type="ECO:0000313" key="2">
    <source>
        <dbReference type="Proteomes" id="UP001501116"/>
    </source>
</evidence>
<reference evidence="2" key="1">
    <citation type="journal article" date="2019" name="Int. J. Syst. Evol. Microbiol.">
        <title>The Global Catalogue of Microorganisms (GCM) 10K type strain sequencing project: providing services to taxonomists for standard genome sequencing and annotation.</title>
        <authorList>
            <consortium name="The Broad Institute Genomics Platform"/>
            <consortium name="The Broad Institute Genome Sequencing Center for Infectious Disease"/>
            <person name="Wu L."/>
            <person name="Ma J."/>
        </authorList>
    </citation>
    <scope>NUCLEOTIDE SEQUENCE [LARGE SCALE GENOMIC DNA]</scope>
    <source>
        <strain evidence="2">JCM 14545</strain>
    </source>
</reference>
<name>A0ABP5CPA7_9PSEU</name>
<dbReference type="RefSeq" id="WP_344421395.1">
    <property type="nucleotide sequence ID" value="NZ_BAAANN010000016.1"/>
</dbReference>
<protein>
    <submittedName>
        <fullName evidence="1">Uncharacterized protein</fullName>
    </submittedName>
</protein>
<comment type="caution">
    <text evidence="1">The sequence shown here is derived from an EMBL/GenBank/DDBJ whole genome shotgun (WGS) entry which is preliminary data.</text>
</comment>
<gene>
    <name evidence="1" type="ORF">GCM10009754_42770</name>
</gene>
<proteinExistence type="predicted"/>
<keyword evidence="2" id="KW-1185">Reference proteome</keyword>
<organism evidence="1 2">
    <name type="scientific">Amycolatopsis minnesotensis</name>
    <dbReference type="NCBI Taxonomy" id="337894"/>
    <lineage>
        <taxon>Bacteria</taxon>
        <taxon>Bacillati</taxon>
        <taxon>Actinomycetota</taxon>
        <taxon>Actinomycetes</taxon>
        <taxon>Pseudonocardiales</taxon>
        <taxon>Pseudonocardiaceae</taxon>
        <taxon>Amycolatopsis</taxon>
    </lineage>
</organism>
<dbReference type="Proteomes" id="UP001501116">
    <property type="component" value="Unassembled WGS sequence"/>
</dbReference>